<dbReference type="InterPro" id="IPR023779">
    <property type="entry name" value="Chromodomain_CS"/>
</dbReference>
<keyword evidence="6" id="KW-1185">Reference proteome</keyword>
<dbReference type="EMBL" id="JAIXMP010000003">
    <property type="protein sequence ID" value="KAI9275655.1"/>
    <property type="molecule type" value="Genomic_DNA"/>
</dbReference>
<evidence type="ECO:0000256" key="3">
    <source>
        <dbReference type="SAM" id="MobiDB-lite"/>
    </source>
</evidence>
<feature type="region of interest" description="Disordered" evidence="3">
    <location>
        <begin position="1"/>
        <end position="153"/>
    </location>
</feature>
<name>A0AAD5KA01_9FUNG</name>
<dbReference type="PROSITE" id="PS00598">
    <property type="entry name" value="CHROMO_1"/>
    <property type="match status" value="1"/>
</dbReference>
<evidence type="ECO:0000256" key="1">
    <source>
        <dbReference type="ARBA" id="ARBA00004123"/>
    </source>
</evidence>
<feature type="compositionally biased region" description="Acidic residues" evidence="3">
    <location>
        <begin position="141"/>
        <end position="153"/>
    </location>
</feature>
<feature type="compositionally biased region" description="Acidic residues" evidence="3">
    <location>
        <begin position="1"/>
        <end position="17"/>
    </location>
</feature>
<comment type="caution">
    <text evidence="5">The sequence shown here is derived from an EMBL/GenBank/DDBJ whole genome shotgun (WGS) entry which is preliminary data.</text>
</comment>
<dbReference type="SMART" id="SM00298">
    <property type="entry name" value="CHROMO"/>
    <property type="match status" value="1"/>
</dbReference>
<accession>A0AAD5KA01</accession>
<dbReference type="GO" id="GO:0005634">
    <property type="term" value="C:nucleus"/>
    <property type="evidence" value="ECO:0007669"/>
    <property type="project" value="UniProtKB-SubCell"/>
</dbReference>
<evidence type="ECO:0000259" key="4">
    <source>
        <dbReference type="PROSITE" id="PS50013"/>
    </source>
</evidence>
<dbReference type="Pfam" id="PF00385">
    <property type="entry name" value="Chromo"/>
    <property type="match status" value="1"/>
</dbReference>
<dbReference type="InterPro" id="IPR016197">
    <property type="entry name" value="Chromo-like_dom_sf"/>
</dbReference>
<dbReference type="InterPro" id="IPR023780">
    <property type="entry name" value="Chromo_domain"/>
</dbReference>
<feature type="compositionally biased region" description="Low complexity" evidence="3">
    <location>
        <begin position="44"/>
        <end position="55"/>
    </location>
</feature>
<dbReference type="PROSITE" id="PS50013">
    <property type="entry name" value="CHROMO_2"/>
    <property type="match status" value="1"/>
</dbReference>
<evidence type="ECO:0000313" key="5">
    <source>
        <dbReference type="EMBL" id="KAI9275655.1"/>
    </source>
</evidence>
<feature type="region of interest" description="Disordered" evidence="3">
    <location>
        <begin position="210"/>
        <end position="239"/>
    </location>
</feature>
<dbReference type="Gene3D" id="2.40.50.40">
    <property type="match status" value="2"/>
</dbReference>
<dbReference type="InterPro" id="IPR000953">
    <property type="entry name" value="Chromo/chromo_shadow_dom"/>
</dbReference>
<dbReference type="Pfam" id="PF01393">
    <property type="entry name" value="Chromo_shadow"/>
    <property type="match status" value="1"/>
</dbReference>
<feature type="compositionally biased region" description="Basic and acidic residues" evidence="3">
    <location>
        <begin position="131"/>
        <end position="140"/>
    </location>
</feature>
<keyword evidence="2" id="KW-0539">Nucleus</keyword>
<gene>
    <name evidence="5" type="ORF">BDA99DRAFT_193033</name>
</gene>
<dbReference type="CDD" id="cd00024">
    <property type="entry name" value="CD_CSD"/>
    <property type="match status" value="1"/>
</dbReference>
<dbReference type="InterPro" id="IPR008251">
    <property type="entry name" value="Chromo_shadow_dom"/>
</dbReference>
<sequence>MLNDYDKEEEEEEEEEGYLNGNGSDGDQLIPSYNKHHNIPTLNSDRSSNSSSSSSHSKRRYLEPEDVDSIYGDYLNNDEGSTSKNPFVIDSVSDRTSNNSSVSINKRRRTSENTRPLPPIEQPKRSQRQQPHYEEKNKDDHEEEDDDYDDVSEEKYEVEEILAHKVYRNRVVKYEIKWVGYSNKHNTWEPASSVHEDCPKICAKYWSKHEPRPINAPTNSTSKQPQQQQHKKSDASNKQESYIKRLENHNITDEDLHVSLKNQGFHIAYGSGFPTKSTDWMLEMRQIHLVQKVEGTDQILAYVSWANRKKTVHVVQELHDKCPGELISYYEARIRFED</sequence>
<organism evidence="5 6">
    <name type="scientific">Phascolomyces articulosus</name>
    <dbReference type="NCBI Taxonomy" id="60185"/>
    <lineage>
        <taxon>Eukaryota</taxon>
        <taxon>Fungi</taxon>
        <taxon>Fungi incertae sedis</taxon>
        <taxon>Mucoromycota</taxon>
        <taxon>Mucoromycotina</taxon>
        <taxon>Mucoromycetes</taxon>
        <taxon>Mucorales</taxon>
        <taxon>Lichtheimiaceae</taxon>
        <taxon>Phascolomyces</taxon>
    </lineage>
</organism>
<comment type="subcellular location">
    <subcellularLocation>
        <location evidence="1">Nucleus</location>
    </subcellularLocation>
</comment>
<reference evidence="5" key="1">
    <citation type="journal article" date="2022" name="IScience">
        <title>Evolution of zygomycete secretomes and the origins of terrestrial fungal ecologies.</title>
        <authorList>
            <person name="Chang Y."/>
            <person name="Wang Y."/>
            <person name="Mondo S."/>
            <person name="Ahrendt S."/>
            <person name="Andreopoulos W."/>
            <person name="Barry K."/>
            <person name="Beard J."/>
            <person name="Benny G.L."/>
            <person name="Blankenship S."/>
            <person name="Bonito G."/>
            <person name="Cuomo C."/>
            <person name="Desiro A."/>
            <person name="Gervers K.A."/>
            <person name="Hundley H."/>
            <person name="Kuo A."/>
            <person name="LaButti K."/>
            <person name="Lang B.F."/>
            <person name="Lipzen A."/>
            <person name="O'Donnell K."/>
            <person name="Pangilinan J."/>
            <person name="Reynolds N."/>
            <person name="Sandor L."/>
            <person name="Smith M.E."/>
            <person name="Tsang A."/>
            <person name="Grigoriev I.V."/>
            <person name="Stajich J.E."/>
            <person name="Spatafora J.W."/>
        </authorList>
    </citation>
    <scope>NUCLEOTIDE SEQUENCE</scope>
    <source>
        <strain evidence="5">RSA 2281</strain>
    </source>
</reference>
<evidence type="ECO:0000256" key="2">
    <source>
        <dbReference type="ARBA" id="ARBA00023242"/>
    </source>
</evidence>
<dbReference type="SUPFAM" id="SSF54160">
    <property type="entry name" value="Chromo domain-like"/>
    <property type="match status" value="2"/>
</dbReference>
<reference evidence="5" key="2">
    <citation type="submission" date="2023-02" db="EMBL/GenBank/DDBJ databases">
        <authorList>
            <consortium name="DOE Joint Genome Institute"/>
            <person name="Mondo S.J."/>
            <person name="Chang Y."/>
            <person name="Wang Y."/>
            <person name="Ahrendt S."/>
            <person name="Andreopoulos W."/>
            <person name="Barry K."/>
            <person name="Beard J."/>
            <person name="Benny G.L."/>
            <person name="Blankenship S."/>
            <person name="Bonito G."/>
            <person name="Cuomo C."/>
            <person name="Desiro A."/>
            <person name="Gervers K.A."/>
            <person name="Hundley H."/>
            <person name="Kuo A."/>
            <person name="LaButti K."/>
            <person name="Lang B.F."/>
            <person name="Lipzen A."/>
            <person name="O'Donnell K."/>
            <person name="Pangilinan J."/>
            <person name="Reynolds N."/>
            <person name="Sandor L."/>
            <person name="Smith M.W."/>
            <person name="Tsang A."/>
            <person name="Grigoriev I.V."/>
            <person name="Stajich J.E."/>
            <person name="Spatafora J.W."/>
        </authorList>
    </citation>
    <scope>NUCLEOTIDE SEQUENCE</scope>
    <source>
        <strain evidence="5">RSA 2281</strain>
    </source>
</reference>
<dbReference type="AlphaFoldDB" id="A0AAD5KA01"/>
<dbReference type="Proteomes" id="UP001209540">
    <property type="component" value="Unassembled WGS sequence"/>
</dbReference>
<protein>
    <recommendedName>
        <fullName evidence="4">Chromo domain-containing protein</fullName>
    </recommendedName>
</protein>
<proteinExistence type="predicted"/>
<evidence type="ECO:0000313" key="6">
    <source>
        <dbReference type="Proteomes" id="UP001209540"/>
    </source>
</evidence>
<feature type="domain" description="Chromo" evidence="4">
    <location>
        <begin position="156"/>
        <end position="217"/>
    </location>
</feature>
<dbReference type="GO" id="GO:0000792">
    <property type="term" value="C:heterochromatin"/>
    <property type="evidence" value="ECO:0007669"/>
    <property type="project" value="UniProtKB-ARBA"/>
</dbReference>
<feature type="compositionally biased region" description="Polar residues" evidence="3">
    <location>
        <begin position="94"/>
        <end position="104"/>
    </location>
</feature>